<name>A0A1U9NN88_9BACT</name>
<feature type="region of interest" description="Disordered" evidence="1">
    <location>
        <begin position="115"/>
        <end position="146"/>
    </location>
</feature>
<dbReference type="Proteomes" id="UP000189674">
    <property type="component" value="Chromosome"/>
</dbReference>
<dbReference type="AlphaFoldDB" id="A0A1U9NN88"/>
<dbReference type="EMBL" id="CP019791">
    <property type="protein sequence ID" value="AQT69204.1"/>
    <property type="molecule type" value="Genomic_DNA"/>
</dbReference>
<evidence type="ECO:0000313" key="2">
    <source>
        <dbReference type="EMBL" id="AQT69204.1"/>
    </source>
</evidence>
<keyword evidence="3" id="KW-1185">Reference proteome</keyword>
<accession>A0A1U9NN88</accession>
<organism evidence="2 3">
    <name type="scientific">Anaerohalosphaera lusitana</name>
    <dbReference type="NCBI Taxonomy" id="1936003"/>
    <lineage>
        <taxon>Bacteria</taxon>
        <taxon>Pseudomonadati</taxon>
        <taxon>Planctomycetota</taxon>
        <taxon>Phycisphaerae</taxon>
        <taxon>Sedimentisphaerales</taxon>
        <taxon>Anaerohalosphaeraceae</taxon>
        <taxon>Anaerohalosphaera</taxon>
    </lineage>
</organism>
<feature type="compositionally biased region" description="Polar residues" evidence="1">
    <location>
        <begin position="199"/>
        <end position="222"/>
    </location>
</feature>
<gene>
    <name evidence="2" type="ORF">STSP2_02391</name>
</gene>
<dbReference type="STRING" id="1936003.STSP2_02391"/>
<sequence>MSLSTEKIERLLRMVDADQECDTVYAQNITHFLDEDEIAECERDQLLLFTGYSEYITCTQCFHQPCTVSPKILRYPDGSKWGVCICGENERLEFPIDQLRCWDLNITRAKELLPTQKDDEQATAKGPNKQTAKKKKRPNQKEMADRNRAVALAAAELKSKYGRLPTVSEVAAETSYEPKHIYPTDPYKEGKIAKKTSKATKQMTGSSVTSSELFGRNSLEQSRANRRSKSDQAHLEALINEQIEDENSDFVK</sequence>
<reference evidence="3" key="1">
    <citation type="submission" date="2017-02" db="EMBL/GenBank/DDBJ databases">
        <title>Comparative genomics and description of representatives of a novel lineage of planctomycetes thriving in anoxic sediments.</title>
        <authorList>
            <person name="Spring S."/>
            <person name="Bunk B."/>
            <person name="Sproer C."/>
        </authorList>
    </citation>
    <scope>NUCLEOTIDE SEQUENCE [LARGE SCALE GENOMIC DNA]</scope>
    <source>
        <strain evidence="3">ST-NAGAB-D1</strain>
    </source>
</reference>
<evidence type="ECO:0000313" key="3">
    <source>
        <dbReference type="Proteomes" id="UP000189674"/>
    </source>
</evidence>
<evidence type="ECO:0000256" key="1">
    <source>
        <dbReference type="SAM" id="MobiDB-lite"/>
    </source>
</evidence>
<proteinExistence type="predicted"/>
<dbReference type="KEGG" id="alus:STSP2_02391"/>
<feature type="region of interest" description="Disordered" evidence="1">
    <location>
        <begin position="196"/>
        <end position="232"/>
    </location>
</feature>
<dbReference type="RefSeq" id="WP_146662800.1">
    <property type="nucleotide sequence ID" value="NZ_CP019791.1"/>
</dbReference>
<protein>
    <submittedName>
        <fullName evidence="2">Uncharacterized protein</fullName>
    </submittedName>
</protein>